<keyword evidence="2" id="KW-0812">Transmembrane</keyword>
<keyword evidence="2" id="KW-1133">Transmembrane helix</keyword>
<accession>A0A5A8C4R3</accession>
<comment type="caution">
    <text evidence="3">The sequence shown here is derived from an EMBL/GenBank/DDBJ whole genome shotgun (WGS) entry which is preliminary data.</text>
</comment>
<dbReference type="OMA" id="VIGMGME"/>
<evidence type="ECO:0000256" key="2">
    <source>
        <dbReference type="SAM" id="Phobius"/>
    </source>
</evidence>
<dbReference type="AlphaFoldDB" id="A0A5A8C4R3"/>
<evidence type="ECO:0000256" key="1">
    <source>
        <dbReference type="SAM" id="MobiDB-lite"/>
    </source>
</evidence>
<name>A0A5A8C4R3_CAFRO</name>
<dbReference type="EMBL" id="VLTN01000058">
    <property type="protein sequence ID" value="KAA0148052.1"/>
    <property type="molecule type" value="Genomic_DNA"/>
</dbReference>
<proteinExistence type="predicted"/>
<reference evidence="3 4" key="1">
    <citation type="submission" date="2019-07" db="EMBL/GenBank/DDBJ databases">
        <title>Genomes of Cafeteria roenbergensis.</title>
        <authorList>
            <person name="Fischer M.G."/>
            <person name="Hackl T."/>
            <person name="Roman M."/>
        </authorList>
    </citation>
    <scope>NUCLEOTIDE SEQUENCE [LARGE SCALE GENOMIC DNA]</scope>
    <source>
        <strain evidence="3 4">BVI</strain>
    </source>
</reference>
<sequence length="96" mass="10161">MAAAVPVGRIMAKMAVVGFLTGVGLEVFMVATGFYGVATRKEAERRVEAREALKDIRQTQRRRWRDALADSVRDHGGGDDAGAGDSKGASPAGARD</sequence>
<feature type="region of interest" description="Disordered" evidence="1">
    <location>
        <begin position="64"/>
        <end position="96"/>
    </location>
</feature>
<feature type="transmembrane region" description="Helical" evidence="2">
    <location>
        <begin position="15"/>
        <end position="37"/>
    </location>
</feature>
<evidence type="ECO:0000313" key="4">
    <source>
        <dbReference type="Proteomes" id="UP000323011"/>
    </source>
</evidence>
<feature type="compositionally biased region" description="Low complexity" evidence="1">
    <location>
        <begin position="83"/>
        <end position="96"/>
    </location>
</feature>
<dbReference type="Proteomes" id="UP000323011">
    <property type="component" value="Unassembled WGS sequence"/>
</dbReference>
<gene>
    <name evidence="3" type="ORF">FNF29_06995</name>
</gene>
<feature type="compositionally biased region" description="Basic and acidic residues" evidence="1">
    <location>
        <begin position="65"/>
        <end position="78"/>
    </location>
</feature>
<evidence type="ECO:0000313" key="3">
    <source>
        <dbReference type="EMBL" id="KAA0148052.1"/>
    </source>
</evidence>
<keyword evidence="4" id="KW-1185">Reference proteome</keyword>
<protein>
    <submittedName>
        <fullName evidence="3">Uncharacterized protein</fullName>
    </submittedName>
</protein>
<organism evidence="3 4">
    <name type="scientific">Cafeteria roenbergensis</name>
    <name type="common">Marine flagellate</name>
    <dbReference type="NCBI Taxonomy" id="33653"/>
    <lineage>
        <taxon>Eukaryota</taxon>
        <taxon>Sar</taxon>
        <taxon>Stramenopiles</taxon>
        <taxon>Bigyra</taxon>
        <taxon>Opalozoa</taxon>
        <taxon>Bicosoecida</taxon>
        <taxon>Cafeteriaceae</taxon>
        <taxon>Cafeteria</taxon>
    </lineage>
</organism>
<keyword evidence="2" id="KW-0472">Membrane</keyword>